<feature type="region of interest" description="Disordered" evidence="1">
    <location>
        <begin position="1"/>
        <end position="23"/>
    </location>
</feature>
<comment type="caution">
    <text evidence="2">The sequence shown here is derived from an EMBL/GenBank/DDBJ whole genome shotgun (WGS) entry which is preliminary data.</text>
</comment>
<organism evidence="2 3">
    <name type="scientific">Penicillium cosmopolitanum</name>
    <dbReference type="NCBI Taxonomy" id="1131564"/>
    <lineage>
        <taxon>Eukaryota</taxon>
        <taxon>Fungi</taxon>
        <taxon>Dikarya</taxon>
        <taxon>Ascomycota</taxon>
        <taxon>Pezizomycotina</taxon>
        <taxon>Eurotiomycetes</taxon>
        <taxon>Eurotiomycetidae</taxon>
        <taxon>Eurotiales</taxon>
        <taxon>Aspergillaceae</taxon>
        <taxon>Penicillium</taxon>
    </lineage>
</organism>
<evidence type="ECO:0000313" key="3">
    <source>
        <dbReference type="Proteomes" id="UP001147747"/>
    </source>
</evidence>
<dbReference type="RefSeq" id="XP_056483828.1">
    <property type="nucleotide sequence ID" value="XM_056633208.1"/>
</dbReference>
<protein>
    <submittedName>
        <fullName evidence="2">Uncharacterized protein</fullName>
    </submittedName>
</protein>
<dbReference type="Proteomes" id="UP001147747">
    <property type="component" value="Unassembled WGS sequence"/>
</dbReference>
<dbReference type="OrthoDB" id="10338501at2759"/>
<reference evidence="2" key="1">
    <citation type="submission" date="2022-12" db="EMBL/GenBank/DDBJ databases">
        <authorList>
            <person name="Petersen C."/>
        </authorList>
    </citation>
    <scope>NUCLEOTIDE SEQUENCE</scope>
    <source>
        <strain evidence="2">IBT 29677</strain>
    </source>
</reference>
<name>A0A9X0B2T2_9EURO</name>
<dbReference type="GeneID" id="81372188"/>
<keyword evidence="3" id="KW-1185">Reference proteome</keyword>
<gene>
    <name evidence="2" type="ORF">N7509_008571</name>
</gene>
<sequence>MAIPEARRFPKEHAPPTVPRRDLKNDIEAVAKYSNTLTRDCPLKPHYAQTESLMEVSVSPVARLQAQ</sequence>
<evidence type="ECO:0000256" key="1">
    <source>
        <dbReference type="SAM" id="MobiDB-lite"/>
    </source>
</evidence>
<dbReference type="AlphaFoldDB" id="A0A9X0B2T2"/>
<proteinExistence type="predicted"/>
<accession>A0A9X0B2T2</accession>
<evidence type="ECO:0000313" key="2">
    <source>
        <dbReference type="EMBL" id="KAJ5386030.1"/>
    </source>
</evidence>
<reference evidence="2" key="2">
    <citation type="journal article" date="2023" name="IMA Fungus">
        <title>Comparative genomic study of the Penicillium genus elucidates a diverse pangenome and 15 lateral gene transfer events.</title>
        <authorList>
            <person name="Petersen C."/>
            <person name="Sorensen T."/>
            <person name="Nielsen M.R."/>
            <person name="Sondergaard T.E."/>
            <person name="Sorensen J.L."/>
            <person name="Fitzpatrick D.A."/>
            <person name="Frisvad J.C."/>
            <person name="Nielsen K.L."/>
        </authorList>
    </citation>
    <scope>NUCLEOTIDE SEQUENCE</scope>
    <source>
        <strain evidence="2">IBT 29677</strain>
    </source>
</reference>
<dbReference type="EMBL" id="JAPZBU010000009">
    <property type="protein sequence ID" value="KAJ5386030.1"/>
    <property type="molecule type" value="Genomic_DNA"/>
</dbReference>